<comment type="caution">
    <text evidence="1">The sequence shown here is derived from an EMBL/GenBank/DDBJ whole genome shotgun (WGS) entry which is preliminary data.</text>
</comment>
<dbReference type="Proteomes" id="UP001596408">
    <property type="component" value="Unassembled WGS sequence"/>
</dbReference>
<dbReference type="AlphaFoldDB" id="A0ABD5TYF5"/>
<protein>
    <recommendedName>
        <fullName evidence="3">PH domain-containing protein</fullName>
    </recommendedName>
</protein>
<evidence type="ECO:0000313" key="2">
    <source>
        <dbReference type="Proteomes" id="UP001596408"/>
    </source>
</evidence>
<dbReference type="RefSeq" id="WP_379695308.1">
    <property type="nucleotide sequence ID" value="NZ_JBHSXH010000014.1"/>
</dbReference>
<dbReference type="EMBL" id="JBHSXH010000014">
    <property type="protein sequence ID" value="MFC6825254.1"/>
    <property type="molecule type" value="Genomic_DNA"/>
</dbReference>
<keyword evidence="2" id="KW-1185">Reference proteome</keyword>
<name>A0ABD5TYF5_9EURY</name>
<accession>A0ABD5TYF5</accession>
<organism evidence="1 2">
    <name type="scientific">Halopelagius fulvigenes</name>
    <dbReference type="NCBI Taxonomy" id="1198324"/>
    <lineage>
        <taxon>Archaea</taxon>
        <taxon>Methanobacteriati</taxon>
        <taxon>Methanobacteriota</taxon>
        <taxon>Stenosarchaea group</taxon>
        <taxon>Halobacteria</taxon>
        <taxon>Halobacteriales</taxon>
        <taxon>Haloferacaceae</taxon>
    </lineage>
</organism>
<evidence type="ECO:0000313" key="1">
    <source>
        <dbReference type="EMBL" id="MFC6825254.1"/>
    </source>
</evidence>
<gene>
    <name evidence="1" type="ORF">ACFQEV_09675</name>
</gene>
<sequence length="76" mass="9189">MKRNETPLFQQTEPWMILTEIRLLWYNRFLGMERTSEIRLGSVTTVEYQIDFFDRGRLILTGPGIARKEWIGKQRR</sequence>
<reference evidence="1 2" key="1">
    <citation type="journal article" date="2019" name="Int. J. Syst. Evol. Microbiol.">
        <title>The Global Catalogue of Microorganisms (GCM) 10K type strain sequencing project: providing services to taxonomists for standard genome sequencing and annotation.</title>
        <authorList>
            <consortium name="The Broad Institute Genomics Platform"/>
            <consortium name="The Broad Institute Genome Sequencing Center for Infectious Disease"/>
            <person name="Wu L."/>
            <person name="Ma J."/>
        </authorList>
    </citation>
    <scope>NUCLEOTIDE SEQUENCE [LARGE SCALE GENOMIC DNA]</scope>
    <source>
        <strain evidence="1 2">YIM 94188</strain>
    </source>
</reference>
<proteinExistence type="predicted"/>
<evidence type="ECO:0008006" key="3">
    <source>
        <dbReference type="Google" id="ProtNLM"/>
    </source>
</evidence>